<keyword evidence="7" id="KW-0963">Cytoplasm</keyword>
<comment type="caution">
    <text evidence="12">The sequence shown here is derived from an EMBL/GenBank/DDBJ whole genome shotgun (WGS) entry which is preliminary data.</text>
</comment>
<evidence type="ECO:0000256" key="6">
    <source>
        <dbReference type="ARBA" id="ARBA00023160"/>
    </source>
</evidence>
<evidence type="ECO:0000259" key="10">
    <source>
        <dbReference type="PROSITE" id="PS50075"/>
    </source>
</evidence>
<dbReference type="InterPro" id="IPR036736">
    <property type="entry name" value="ACP-like_sf"/>
</dbReference>
<sequence>MDERFLKVTAIISEQLDVDIEKITLETSLIDDLEADSLDIVELIMAFEDEFGTKVADDALEDIHTVEDILNAIS</sequence>
<proteinExistence type="inferred from homology"/>
<protein>
    <recommendedName>
        <fullName evidence="7 8">Acyl carrier protein</fullName>
        <shortName evidence="7">ACP</shortName>
    </recommendedName>
</protein>
<feature type="domain" description="Carrier" evidence="10">
    <location>
        <begin position="2"/>
        <end position="74"/>
    </location>
</feature>
<dbReference type="Proteomes" id="UP000616595">
    <property type="component" value="Unassembled WGS sequence"/>
</dbReference>
<gene>
    <name evidence="7 12" type="primary">acpP</name>
    <name evidence="12" type="ORF">GH810_11280</name>
</gene>
<feature type="domain" description="EAL" evidence="11">
    <location>
        <begin position="1"/>
        <end position="74"/>
    </location>
</feature>
<dbReference type="PANTHER" id="PTHR20863">
    <property type="entry name" value="ACYL CARRIER PROTEIN"/>
    <property type="match status" value="1"/>
</dbReference>
<dbReference type="GO" id="GO:0016020">
    <property type="term" value="C:membrane"/>
    <property type="evidence" value="ECO:0007669"/>
    <property type="project" value="GOC"/>
</dbReference>
<comment type="PTM">
    <text evidence="9">4'-phosphopantetheine is transferred from CoA to a specific serine of apo-ACP by acpS.</text>
</comment>
<evidence type="ECO:0000256" key="7">
    <source>
        <dbReference type="HAMAP-Rule" id="MF_01217"/>
    </source>
</evidence>
<evidence type="ECO:0000256" key="5">
    <source>
        <dbReference type="ARBA" id="ARBA00023098"/>
    </source>
</evidence>
<dbReference type="NCBIfam" id="NF002148">
    <property type="entry name" value="PRK00982.1-2"/>
    <property type="match status" value="1"/>
</dbReference>
<dbReference type="EMBL" id="WJBD01000013">
    <property type="protein sequence ID" value="MBC3888896.1"/>
    <property type="molecule type" value="Genomic_DNA"/>
</dbReference>
<evidence type="ECO:0000259" key="11">
    <source>
        <dbReference type="PROSITE" id="PS50883"/>
    </source>
</evidence>
<keyword evidence="1 7" id="KW-0596">Phosphopantetheine</keyword>
<comment type="PTM">
    <text evidence="7">4'-phosphopantetheine is transferred from CoA to a specific serine of apo-ACP by AcpS. This modification is essential for activity because fatty acids are bound in thioester linkage to the sulfhydryl of the prosthetic group.</text>
</comment>
<keyword evidence="5 7" id="KW-0443">Lipid metabolism</keyword>
<keyword evidence="2 7" id="KW-0444">Lipid biosynthesis</keyword>
<evidence type="ECO:0000313" key="12">
    <source>
        <dbReference type="EMBL" id="MBC3888896.1"/>
    </source>
</evidence>
<evidence type="ECO:0000256" key="8">
    <source>
        <dbReference type="NCBIfam" id="TIGR00517"/>
    </source>
</evidence>
<keyword evidence="4 7" id="KW-0276">Fatty acid metabolism</keyword>
<keyword evidence="13" id="KW-1185">Reference proteome</keyword>
<keyword evidence="6 7" id="KW-0275">Fatty acid biosynthesis</keyword>
<reference evidence="12" key="1">
    <citation type="submission" date="2019-10" db="EMBL/GenBank/DDBJ databases">
        <authorList>
            <person name="Ross D.E."/>
            <person name="Gulliver D."/>
        </authorList>
    </citation>
    <scope>NUCLEOTIDE SEQUENCE</scope>
    <source>
        <strain evidence="12">DER-2019</strain>
    </source>
</reference>
<evidence type="ECO:0000256" key="4">
    <source>
        <dbReference type="ARBA" id="ARBA00022832"/>
    </source>
</evidence>
<dbReference type="HAMAP" id="MF_01217">
    <property type="entry name" value="Acyl_carrier"/>
    <property type="match status" value="1"/>
</dbReference>
<dbReference type="GO" id="GO:0000035">
    <property type="term" value="F:acyl binding"/>
    <property type="evidence" value="ECO:0007669"/>
    <property type="project" value="TreeGrafter"/>
</dbReference>
<dbReference type="AlphaFoldDB" id="A0A923HZJ1"/>
<dbReference type="NCBIfam" id="TIGR00517">
    <property type="entry name" value="acyl_carrier"/>
    <property type="match status" value="1"/>
</dbReference>
<evidence type="ECO:0000256" key="2">
    <source>
        <dbReference type="ARBA" id="ARBA00022516"/>
    </source>
</evidence>
<accession>A0A923HZJ1</accession>
<feature type="modified residue" description="O-(pantetheine 4'-phosphoryl)serine" evidence="7">
    <location>
        <position position="37"/>
    </location>
</feature>
<dbReference type="PANTHER" id="PTHR20863:SF76">
    <property type="entry name" value="CARRIER DOMAIN-CONTAINING PROTEIN"/>
    <property type="match status" value="1"/>
</dbReference>
<comment type="function">
    <text evidence="7 9">Carrier of the growing fatty acid chain in fatty acid biosynthesis.</text>
</comment>
<evidence type="ECO:0000256" key="1">
    <source>
        <dbReference type="ARBA" id="ARBA00022450"/>
    </source>
</evidence>
<dbReference type="InterPro" id="IPR003231">
    <property type="entry name" value="ACP"/>
</dbReference>
<comment type="subcellular location">
    <subcellularLocation>
        <location evidence="7">Cytoplasm</location>
    </subcellularLocation>
</comment>
<dbReference type="SUPFAM" id="SSF47336">
    <property type="entry name" value="ACP-like"/>
    <property type="match status" value="1"/>
</dbReference>
<dbReference type="GO" id="GO:0009245">
    <property type="term" value="P:lipid A biosynthetic process"/>
    <property type="evidence" value="ECO:0007669"/>
    <property type="project" value="TreeGrafter"/>
</dbReference>
<dbReference type="InterPro" id="IPR001633">
    <property type="entry name" value="EAL_dom"/>
</dbReference>
<reference evidence="12" key="2">
    <citation type="submission" date="2020-10" db="EMBL/GenBank/DDBJ databases">
        <title>Comparative genomics of the Acetobacterium genus.</title>
        <authorList>
            <person name="Marshall C."/>
            <person name="May H."/>
            <person name="Norman S."/>
        </authorList>
    </citation>
    <scope>NUCLEOTIDE SEQUENCE</scope>
    <source>
        <strain evidence="12">DER-2019</strain>
    </source>
</reference>
<comment type="similarity">
    <text evidence="7">Belongs to the acyl carrier protein (ACP) family.</text>
</comment>
<dbReference type="GO" id="GO:0005829">
    <property type="term" value="C:cytosol"/>
    <property type="evidence" value="ECO:0007669"/>
    <property type="project" value="TreeGrafter"/>
</dbReference>
<dbReference type="OrthoDB" id="9804551at2"/>
<evidence type="ECO:0000256" key="3">
    <source>
        <dbReference type="ARBA" id="ARBA00022553"/>
    </source>
</evidence>
<dbReference type="InterPro" id="IPR009081">
    <property type="entry name" value="PP-bd_ACP"/>
</dbReference>
<dbReference type="RefSeq" id="WP_148567166.1">
    <property type="nucleotide sequence ID" value="NZ_RXYA01000008.1"/>
</dbReference>
<dbReference type="GO" id="GO:0000036">
    <property type="term" value="F:acyl carrier activity"/>
    <property type="evidence" value="ECO:0007669"/>
    <property type="project" value="UniProtKB-UniRule"/>
</dbReference>
<dbReference type="PROSITE" id="PS50075">
    <property type="entry name" value="CARRIER"/>
    <property type="match status" value="1"/>
</dbReference>
<keyword evidence="3 7" id="KW-0597">Phosphoprotein</keyword>
<dbReference type="NCBIfam" id="NF002150">
    <property type="entry name" value="PRK00982.1-4"/>
    <property type="match status" value="1"/>
</dbReference>
<dbReference type="Pfam" id="PF00550">
    <property type="entry name" value="PP-binding"/>
    <property type="match status" value="1"/>
</dbReference>
<evidence type="ECO:0000256" key="9">
    <source>
        <dbReference type="RuleBase" id="RU003545"/>
    </source>
</evidence>
<evidence type="ECO:0000313" key="13">
    <source>
        <dbReference type="Proteomes" id="UP000616595"/>
    </source>
</evidence>
<name>A0A923HZJ1_9FIRM</name>
<organism evidence="12 13">
    <name type="scientific">Acetobacterium paludosum</name>
    <dbReference type="NCBI Taxonomy" id="52693"/>
    <lineage>
        <taxon>Bacteria</taxon>
        <taxon>Bacillati</taxon>
        <taxon>Bacillota</taxon>
        <taxon>Clostridia</taxon>
        <taxon>Eubacteriales</taxon>
        <taxon>Eubacteriaceae</taxon>
        <taxon>Acetobacterium</taxon>
    </lineage>
</organism>
<dbReference type="PROSITE" id="PS50883">
    <property type="entry name" value="EAL"/>
    <property type="match status" value="1"/>
</dbReference>
<comment type="pathway">
    <text evidence="7 9">Lipid metabolism; fatty acid biosynthesis.</text>
</comment>
<dbReference type="Gene3D" id="1.10.1200.10">
    <property type="entry name" value="ACP-like"/>
    <property type="match status" value="1"/>
</dbReference>